<feature type="transmembrane region" description="Helical" evidence="8">
    <location>
        <begin position="345"/>
        <end position="364"/>
    </location>
</feature>
<organism evidence="9 10">
    <name type="scientific">Candidatus Corynebacterium avicola</name>
    <dbReference type="NCBI Taxonomy" id="2838527"/>
    <lineage>
        <taxon>Bacteria</taxon>
        <taxon>Bacillati</taxon>
        <taxon>Actinomycetota</taxon>
        <taxon>Actinomycetes</taxon>
        <taxon>Mycobacteriales</taxon>
        <taxon>Corynebacteriaceae</taxon>
        <taxon>Corynebacterium</taxon>
    </lineage>
</organism>
<feature type="transmembrane region" description="Helical" evidence="8">
    <location>
        <begin position="321"/>
        <end position="338"/>
    </location>
</feature>
<evidence type="ECO:0000256" key="1">
    <source>
        <dbReference type="ARBA" id="ARBA00004651"/>
    </source>
</evidence>
<feature type="transmembrane region" description="Helical" evidence="8">
    <location>
        <begin position="256"/>
        <end position="284"/>
    </location>
</feature>
<evidence type="ECO:0000256" key="2">
    <source>
        <dbReference type="ARBA" id="ARBA00022475"/>
    </source>
</evidence>
<keyword evidence="3" id="KW-0808">Transferase</keyword>
<keyword evidence="5 8" id="KW-1133">Transmembrane helix</keyword>
<dbReference type="EMBL" id="DXGC01000124">
    <property type="protein sequence ID" value="HIW92841.1"/>
    <property type="molecule type" value="Genomic_DNA"/>
</dbReference>
<reference evidence="9" key="1">
    <citation type="journal article" date="2021" name="PeerJ">
        <title>Extensive microbial diversity within the chicken gut microbiome revealed by metagenomics and culture.</title>
        <authorList>
            <person name="Gilroy R."/>
            <person name="Ravi A."/>
            <person name="Getino M."/>
            <person name="Pursley I."/>
            <person name="Horton D.L."/>
            <person name="Alikhan N.F."/>
            <person name="Baker D."/>
            <person name="Gharbi K."/>
            <person name="Hall N."/>
            <person name="Watson M."/>
            <person name="Adriaenssens E.M."/>
            <person name="Foster-Nyarko E."/>
            <person name="Jarju S."/>
            <person name="Secka A."/>
            <person name="Antonio M."/>
            <person name="Oren A."/>
            <person name="Chaudhuri R.R."/>
            <person name="La Ragione R."/>
            <person name="Hildebrand F."/>
            <person name="Pallen M.J."/>
        </authorList>
    </citation>
    <scope>NUCLEOTIDE SEQUENCE</scope>
    <source>
        <strain evidence="9">CHK32-1732</strain>
    </source>
</reference>
<feature type="transmembrane region" description="Helical" evidence="8">
    <location>
        <begin position="178"/>
        <end position="197"/>
    </location>
</feature>
<dbReference type="AlphaFoldDB" id="A0A9D1RQZ3"/>
<evidence type="ECO:0000256" key="4">
    <source>
        <dbReference type="ARBA" id="ARBA00022692"/>
    </source>
</evidence>
<evidence type="ECO:0000256" key="5">
    <source>
        <dbReference type="ARBA" id="ARBA00022989"/>
    </source>
</evidence>
<protein>
    <submittedName>
        <fullName evidence="9">DUF2029 domain-containing protein</fullName>
    </submittedName>
</protein>
<dbReference type="Pfam" id="PF09594">
    <property type="entry name" value="GT87"/>
    <property type="match status" value="1"/>
</dbReference>
<accession>A0A9D1RQZ3</accession>
<dbReference type="Proteomes" id="UP000824190">
    <property type="component" value="Unassembled WGS sequence"/>
</dbReference>
<feature type="transmembrane region" description="Helical" evidence="8">
    <location>
        <begin position="296"/>
        <end position="315"/>
    </location>
</feature>
<feature type="transmembrane region" description="Helical" evidence="8">
    <location>
        <begin position="100"/>
        <end position="118"/>
    </location>
</feature>
<evidence type="ECO:0000256" key="7">
    <source>
        <dbReference type="ARBA" id="ARBA00024033"/>
    </source>
</evidence>
<comment type="similarity">
    <text evidence="7">Belongs to the glycosyltransferase 87 family.</text>
</comment>
<evidence type="ECO:0000256" key="6">
    <source>
        <dbReference type="ARBA" id="ARBA00023136"/>
    </source>
</evidence>
<gene>
    <name evidence="9" type="ORF">H9870_14400</name>
</gene>
<keyword evidence="2" id="KW-1003">Cell membrane</keyword>
<dbReference type="InterPro" id="IPR018584">
    <property type="entry name" value="GT87"/>
</dbReference>
<comment type="caution">
    <text evidence="9">The sequence shown here is derived from an EMBL/GenBank/DDBJ whole genome shotgun (WGS) entry which is preliminary data.</text>
</comment>
<evidence type="ECO:0000256" key="8">
    <source>
        <dbReference type="SAM" id="Phobius"/>
    </source>
</evidence>
<dbReference type="GO" id="GO:0016758">
    <property type="term" value="F:hexosyltransferase activity"/>
    <property type="evidence" value="ECO:0007669"/>
    <property type="project" value="InterPro"/>
</dbReference>
<feature type="transmembrane region" description="Helical" evidence="8">
    <location>
        <begin position="72"/>
        <end position="93"/>
    </location>
</feature>
<reference evidence="9" key="2">
    <citation type="submission" date="2021-04" db="EMBL/GenBank/DDBJ databases">
        <authorList>
            <person name="Gilroy R."/>
        </authorList>
    </citation>
    <scope>NUCLEOTIDE SEQUENCE</scope>
    <source>
        <strain evidence="9">CHK32-1732</strain>
    </source>
</reference>
<evidence type="ECO:0000313" key="9">
    <source>
        <dbReference type="EMBL" id="HIW92841.1"/>
    </source>
</evidence>
<feature type="transmembrane region" description="Helical" evidence="8">
    <location>
        <begin position="376"/>
        <end position="399"/>
    </location>
</feature>
<evidence type="ECO:0000313" key="10">
    <source>
        <dbReference type="Proteomes" id="UP000824190"/>
    </source>
</evidence>
<proteinExistence type="inferred from homology"/>
<name>A0A9D1RQZ3_9CORY</name>
<keyword evidence="4 8" id="KW-0812">Transmembrane</keyword>
<sequence length="412" mass="43332">MVILGGVLAHVIPVYWILHDGEALGDVRYYRWGLTGQMDGAMTEYPEVGTWPAKLAQAFTGSEVSDAAESRFIIGFIALNILTSAAFAALLWWRGRARGAATAVWFWLLFIAVSGPIGVTRLDLFPGLLVAGAVWLLFTSARARNLAPVLLAAATMMKLWPGTLGAMLVGGWRRRSTWVRVAVFVASLAALCLLVVVTGSVDRLTSPLTYQGDRGLQIESIAATPVMLAAAVAGYLNPSAQSSWEIGYAASKSYEITGPGVGTAVTVATVAQVVVIVAALAWAVTRLLRDDWTPTFALASILLLTVLVIATNKVFSPQYTVWVAPAAAVGLLVVTGDARRWIRAVAGLVLVIAGLTAAVYPGAYEGLVTAAPDLDATVVLTLRSIAFIVLAVVCAGWTFSSSGRAARGTATG</sequence>
<feature type="transmembrane region" description="Helical" evidence="8">
    <location>
        <begin position="148"/>
        <end position="172"/>
    </location>
</feature>
<comment type="subcellular location">
    <subcellularLocation>
        <location evidence="1">Cell membrane</location>
        <topology evidence="1">Multi-pass membrane protein</topology>
    </subcellularLocation>
</comment>
<keyword evidence="6 8" id="KW-0472">Membrane</keyword>
<evidence type="ECO:0000256" key="3">
    <source>
        <dbReference type="ARBA" id="ARBA00022679"/>
    </source>
</evidence>
<dbReference type="GO" id="GO:0005886">
    <property type="term" value="C:plasma membrane"/>
    <property type="evidence" value="ECO:0007669"/>
    <property type="project" value="UniProtKB-SubCell"/>
</dbReference>